<comment type="caution">
    <text evidence="2">The sequence shown here is derived from an EMBL/GenBank/DDBJ whole genome shotgun (WGS) entry which is preliminary data.</text>
</comment>
<accession>A0ABS0I8K9</accession>
<organism evidence="2 3">
    <name type="scientific">Hymenobacter ruricola</name>
    <dbReference type="NCBI Taxonomy" id="2791023"/>
    <lineage>
        <taxon>Bacteria</taxon>
        <taxon>Pseudomonadati</taxon>
        <taxon>Bacteroidota</taxon>
        <taxon>Cytophagia</taxon>
        <taxon>Cytophagales</taxon>
        <taxon>Hymenobacteraceae</taxon>
        <taxon>Hymenobacter</taxon>
    </lineage>
</organism>
<keyword evidence="3" id="KW-1185">Reference proteome</keyword>
<evidence type="ECO:0000313" key="2">
    <source>
        <dbReference type="EMBL" id="MBF9223293.1"/>
    </source>
</evidence>
<dbReference type="RefSeq" id="WP_196294731.1">
    <property type="nucleotide sequence ID" value="NZ_JADQDM010000013.1"/>
</dbReference>
<dbReference type="InterPro" id="IPR035986">
    <property type="entry name" value="PKD_dom_sf"/>
</dbReference>
<protein>
    <recommendedName>
        <fullName evidence="4">PKD domain-containing protein</fullName>
    </recommendedName>
</protein>
<proteinExistence type="predicted"/>
<dbReference type="Proteomes" id="UP000618931">
    <property type="component" value="Unassembled WGS sequence"/>
</dbReference>
<feature type="signal peptide" evidence="1">
    <location>
        <begin position="1"/>
        <end position="23"/>
    </location>
</feature>
<sequence>MKKTTLLLLCCWLLALGRVAAQSAPPLDSVRLYLDNMFANVDKTQVPTPYLEEYGARFAPLRLFAGTLQDSNRTTVDVWRLLYGTVLSGNINGPCTLPLLPDLNTALQAQEAAGPAIPLLVQRLDYATLRPDAVTAGLLTGQNDQLFDVPGRTQSPYRVRTVFAAAPARSTAPTGNVSFVFTQALHVQSGGGSLRSLSLDFGDGRGYLPATWGQPLAASYATAGTKRVKVRVTYNIPLGTARLAGVAAGTGAGV</sequence>
<keyword evidence="1" id="KW-0732">Signal</keyword>
<gene>
    <name evidence="2" type="ORF">I2H31_19465</name>
</gene>
<reference evidence="2 3" key="1">
    <citation type="submission" date="2020-11" db="EMBL/GenBank/DDBJ databases">
        <authorList>
            <person name="Kim M.K."/>
        </authorList>
    </citation>
    <scope>NUCLEOTIDE SEQUENCE [LARGE SCALE GENOMIC DNA]</scope>
    <source>
        <strain evidence="2 3">BT662</strain>
    </source>
</reference>
<evidence type="ECO:0000313" key="3">
    <source>
        <dbReference type="Proteomes" id="UP000618931"/>
    </source>
</evidence>
<evidence type="ECO:0000256" key="1">
    <source>
        <dbReference type="SAM" id="SignalP"/>
    </source>
</evidence>
<dbReference type="EMBL" id="JADQDM010000013">
    <property type="protein sequence ID" value="MBF9223293.1"/>
    <property type="molecule type" value="Genomic_DNA"/>
</dbReference>
<name>A0ABS0I8K9_9BACT</name>
<dbReference type="SUPFAM" id="SSF49299">
    <property type="entry name" value="PKD domain"/>
    <property type="match status" value="1"/>
</dbReference>
<feature type="chain" id="PRO_5047171042" description="PKD domain-containing protein" evidence="1">
    <location>
        <begin position="24"/>
        <end position="254"/>
    </location>
</feature>
<evidence type="ECO:0008006" key="4">
    <source>
        <dbReference type="Google" id="ProtNLM"/>
    </source>
</evidence>